<evidence type="ECO:0000313" key="2">
    <source>
        <dbReference type="EMBL" id="MDL4842834.1"/>
    </source>
</evidence>
<evidence type="ECO:0008006" key="4">
    <source>
        <dbReference type="Google" id="ProtNLM"/>
    </source>
</evidence>
<name>A0ABT7LAD3_9BACI</name>
<sequence>MRYSDRITLHKSQGSQYNPSTGKTEVTVDEGVTLPCNASPVSLEKTSAVFGSINQKVTTVRLQRPYNDFADKAVVNGDKYNVLRHVPHRSESVFYLEGVSAWT</sequence>
<proteinExistence type="predicted"/>
<reference evidence="2 3" key="1">
    <citation type="submission" date="2023-06" db="EMBL/GenBank/DDBJ databases">
        <title>Aquibacillus rhizosphaerae LR5S19.</title>
        <authorList>
            <person name="Sun J.-Q."/>
        </authorList>
    </citation>
    <scope>NUCLEOTIDE SEQUENCE [LARGE SCALE GENOMIC DNA]</scope>
    <source>
        <strain evidence="2 3">LR5S19</strain>
    </source>
</reference>
<protein>
    <recommendedName>
        <fullName evidence="4">Phage head-tail adapter protein</fullName>
    </recommendedName>
</protein>
<dbReference type="EMBL" id="JASTZU010000063">
    <property type="protein sequence ID" value="MDL4842834.1"/>
    <property type="molecule type" value="Genomic_DNA"/>
</dbReference>
<accession>A0ABT7LAD3</accession>
<gene>
    <name evidence="2" type="ORF">QQS35_20575</name>
</gene>
<evidence type="ECO:0000313" key="3">
    <source>
        <dbReference type="Proteomes" id="UP001235343"/>
    </source>
</evidence>
<organism evidence="2 3">
    <name type="scientific">Aquibacillus rhizosphaerae</name>
    <dbReference type="NCBI Taxonomy" id="3051431"/>
    <lineage>
        <taxon>Bacteria</taxon>
        <taxon>Bacillati</taxon>
        <taxon>Bacillota</taxon>
        <taxon>Bacilli</taxon>
        <taxon>Bacillales</taxon>
        <taxon>Bacillaceae</taxon>
        <taxon>Aquibacillus</taxon>
    </lineage>
</organism>
<dbReference type="Proteomes" id="UP001235343">
    <property type="component" value="Unassembled WGS sequence"/>
</dbReference>
<feature type="compositionally biased region" description="Polar residues" evidence="1">
    <location>
        <begin position="10"/>
        <end position="23"/>
    </location>
</feature>
<feature type="region of interest" description="Disordered" evidence="1">
    <location>
        <begin position="1"/>
        <end position="23"/>
    </location>
</feature>
<comment type="caution">
    <text evidence="2">The sequence shown here is derived from an EMBL/GenBank/DDBJ whole genome shotgun (WGS) entry which is preliminary data.</text>
</comment>
<evidence type="ECO:0000256" key="1">
    <source>
        <dbReference type="SAM" id="MobiDB-lite"/>
    </source>
</evidence>
<keyword evidence="3" id="KW-1185">Reference proteome</keyword>
<dbReference type="RefSeq" id="WP_285934129.1">
    <property type="nucleotide sequence ID" value="NZ_JASTZU010000063.1"/>
</dbReference>